<evidence type="ECO:0000313" key="3">
    <source>
        <dbReference type="EMBL" id="RXT26839.1"/>
    </source>
</evidence>
<accession>A0A4Q1U5K9</accession>
<dbReference type="Pfam" id="PF20275">
    <property type="entry name" value="CTD10"/>
    <property type="match status" value="1"/>
</dbReference>
<evidence type="ECO:0000313" key="5">
    <source>
        <dbReference type="Proteomes" id="UP000290475"/>
    </source>
</evidence>
<sequence length="332" mass="37608">MAPREVYLKAIGNALAYLVSQLSVNGRMNLLDGHMLSEHFFEQFLNELYGWHLATANDTVANASSIDLIDSASKLSVQITTNKTKSKVQNTLEKASKAHDGFRVAFVFIALDARNLAKMKYSIPKNISFNPKTDIFDIGQLLLTCQDKQTETLLRLQDLCKSEVLPVMEDIPVQESELVKVLRAVAKINIEITNTLKVPMAFDIQQKIDFNDLGLIQQQTIDELAFYNASLDDIYELFTQEGITPGIIFQKLSSIYQRQSLENPDDSAPLKFLNMVDALMTYVHSTSRLDNEMSQEKVEYCCRIILVDAFIRCKIFKNPEGYSYDSTNRHPA</sequence>
<feature type="domain" description="SMEK" evidence="2">
    <location>
        <begin position="11"/>
        <end position="143"/>
    </location>
</feature>
<name>A0A4Q1U5K9_9LACO</name>
<dbReference type="InterPro" id="IPR047740">
    <property type="entry name" value="SMEK_dom"/>
</dbReference>
<evidence type="ECO:0000259" key="1">
    <source>
        <dbReference type="Pfam" id="PF20275"/>
    </source>
</evidence>
<dbReference type="RefSeq" id="WP_129301558.1">
    <property type="nucleotide sequence ID" value="NZ_CP107523.1"/>
</dbReference>
<reference evidence="3 5" key="1">
    <citation type="submission" date="2017-01" db="EMBL/GenBank/DDBJ databases">
        <title>Lactobacillus chiayiensis sp. nov., a lactic acid bacterium isolated from compost.</title>
        <authorList>
            <person name="Huang C.-H."/>
        </authorList>
    </citation>
    <scope>NUCLEOTIDE SEQUENCE [LARGE SCALE GENOMIC DNA]</scope>
    <source>
        <strain evidence="5">chh01</strain>
        <strain evidence="3">Chh01</strain>
    </source>
</reference>
<gene>
    <name evidence="3" type="ORF">BVJ53_05660</name>
    <name evidence="4" type="ORF">OFW50_09700</name>
</gene>
<reference evidence="4" key="2">
    <citation type="submission" date="2022-10" db="EMBL/GenBank/DDBJ databases">
        <title>Comparative genomic analysis and in-vitro probiotic properties of the potential probiotic L. chiayiensis AACE 3.</title>
        <authorList>
            <person name="Kang X."/>
        </authorList>
    </citation>
    <scope>NUCLEOTIDE SEQUENCE</scope>
    <source>
        <strain evidence="4">AACE 3</strain>
    </source>
</reference>
<evidence type="ECO:0000313" key="6">
    <source>
        <dbReference type="Proteomes" id="UP001164790"/>
    </source>
</evidence>
<dbReference type="InterPro" id="IPR046919">
    <property type="entry name" value="ABC-3C_CTD10"/>
</dbReference>
<dbReference type="Proteomes" id="UP001164790">
    <property type="component" value="Chromosome"/>
</dbReference>
<keyword evidence="6" id="KW-1185">Reference proteome</keyword>
<dbReference type="EMBL" id="CP107523">
    <property type="protein sequence ID" value="UYN55754.1"/>
    <property type="molecule type" value="Genomic_DNA"/>
</dbReference>
<proteinExistence type="predicted"/>
<feature type="domain" description="ABC-three component systems C-terminal" evidence="1">
    <location>
        <begin position="178"/>
        <end position="317"/>
    </location>
</feature>
<evidence type="ECO:0000313" key="4">
    <source>
        <dbReference type="EMBL" id="UYN55754.1"/>
    </source>
</evidence>
<evidence type="ECO:0000259" key="2">
    <source>
        <dbReference type="Pfam" id="PF21941"/>
    </source>
</evidence>
<dbReference type="Proteomes" id="UP000290475">
    <property type="component" value="Unassembled WGS sequence"/>
</dbReference>
<protein>
    <submittedName>
        <fullName evidence="4">SMEK domain-containing protein</fullName>
    </submittedName>
</protein>
<dbReference type="EMBL" id="MSSM01000011">
    <property type="protein sequence ID" value="RXT26839.1"/>
    <property type="molecule type" value="Genomic_DNA"/>
</dbReference>
<dbReference type="AlphaFoldDB" id="A0A4Q1U5K9"/>
<dbReference type="NCBIfam" id="NF033859">
    <property type="entry name" value="SMEK_N"/>
    <property type="match status" value="1"/>
</dbReference>
<organism evidence="3 5">
    <name type="scientific">Lacticaseibacillus chiayiensis</name>
    <dbReference type="NCBI Taxonomy" id="2100821"/>
    <lineage>
        <taxon>Bacteria</taxon>
        <taxon>Bacillati</taxon>
        <taxon>Bacillota</taxon>
        <taxon>Bacilli</taxon>
        <taxon>Lactobacillales</taxon>
        <taxon>Lactobacillaceae</taxon>
        <taxon>Lacticaseibacillus</taxon>
    </lineage>
</organism>
<dbReference type="Pfam" id="PF21941">
    <property type="entry name" value="SMEK_N"/>
    <property type="match status" value="1"/>
</dbReference>